<feature type="region of interest" description="Disordered" evidence="1">
    <location>
        <begin position="1"/>
        <end position="30"/>
    </location>
</feature>
<sequence>MDAGEKQINHEKKRNALSNDKAHALKKTKPETSNSFLQRIISLLKKEEII</sequence>
<dbReference type="EMBL" id="FOBV01000001">
    <property type="protein sequence ID" value="SEM20056.1"/>
    <property type="molecule type" value="Genomic_DNA"/>
</dbReference>
<dbReference type="RefSeq" id="WP_177175226.1">
    <property type="nucleotide sequence ID" value="NZ_DAMCDB010000001.1"/>
</dbReference>
<protein>
    <submittedName>
        <fullName evidence="2">Uncharacterized protein</fullName>
    </submittedName>
</protein>
<gene>
    <name evidence="2" type="ORF">SAMN05421856_101696</name>
</gene>
<reference evidence="3" key="1">
    <citation type="submission" date="2016-10" db="EMBL/GenBank/DDBJ databases">
        <authorList>
            <person name="Varghese N."/>
            <person name="Submissions S."/>
        </authorList>
    </citation>
    <scope>NUCLEOTIDE SEQUENCE [LARGE SCALE GENOMIC DNA]</scope>
    <source>
        <strain evidence="3">DSM 17453</strain>
    </source>
</reference>
<dbReference type="Proteomes" id="UP000199450">
    <property type="component" value="Unassembled WGS sequence"/>
</dbReference>
<organism evidence="2 3">
    <name type="scientific">Chryseobacterium taichungense</name>
    <dbReference type="NCBI Taxonomy" id="295069"/>
    <lineage>
        <taxon>Bacteria</taxon>
        <taxon>Pseudomonadati</taxon>
        <taxon>Bacteroidota</taxon>
        <taxon>Flavobacteriia</taxon>
        <taxon>Flavobacteriales</taxon>
        <taxon>Weeksellaceae</taxon>
        <taxon>Chryseobacterium group</taxon>
        <taxon>Chryseobacterium</taxon>
    </lineage>
</organism>
<evidence type="ECO:0000256" key="1">
    <source>
        <dbReference type="SAM" id="MobiDB-lite"/>
    </source>
</evidence>
<keyword evidence="3" id="KW-1185">Reference proteome</keyword>
<evidence type="ECO:0000313" key="3">
    <source>
        <dbReference type="Proteomes" id="UP000199450"/>
    </source>
</evidence>
<feature type="compositionally biased region" description="Basic and acidic residues" evidence="1">
    <location>
        <begin position="1"/>
        <end position="10"/>
    </location>
</feature>
<name>A0A1H7WER3_9FLAO</name>
<evidence type="ECO:0000313" key="2">
    <source>
        <dbReference type="EMBL" id="SEM20056.1"/>
    </source>
</evidence>
<accession>A0A1H7WER3</accession>
<proteinExistence type="predicted"/>
<dbReference type="AlphaFoldDB" id="A0A1H7WER3"/>